<protein>
    <submittedName>
        <fullName evidence="2">Uncharacterized protein</fullName>
    </submittedName>
</protein>
<accession>A0A0V1K3S4</accession>
<dbReference type="Proteomes" id="UP000054826">
    <property type="component" value="Unassembled WGS sequence"/>
</dbReference>
<evidence type="ECO:0000313" key="2">
    <source>
        <dbReference type="EMBL" id="KRZ41902.1"/>
    </source>
</evidence>
<name>A0A0V1K3S4_TRIPS</name>
<feature type="transmembrane region" description="Helical" evidence="1">
    <location>
        <begin position="26"/>
        <end position="46"/>
    </location>
</feature>
<sequence length="90" mass="10606">MFSKELTQPSLMTKSYKQKYMNTRRVLLAFKFPCDALPFVCLTIIIRYKRRWIIKTASSEIGFKNVMLDTELKQHSFRMVGYAKGRIYGA</sequence>
<comment type="caution">
    <text evidence="2">The sequence shown here is derived from an EMBL/GenBank/DDBJ whole genome shotgun (WGS) entry which is preliminary data.</text>
</comment>
<reference evidence="2 3" key="1">
    <citation type="submission" date="2015-01" db="EMBL/GenBank/DDBJ databases">
        <title>Evolution of Trichinella species and genotypes.</title>
        <authorList>
            <person name="Korhonen P.K."/>
            <person name="Edoardo P."/>
            <person name="Giuseppe L.R."/>
            <person name="Gasser R.B."/>
        </authorList>
    </citation>
    <scope>NUCLEOTIDE SEQUENCE [LARGE SCALE GENOMIC DNA]</scope>
    <source>
        <strain evidence="2">ISS176</strain>
    </source>
</reference>
<evidence type="ECO:0000256" key="1">
    <source>
        <dbReference type="SAM" id="Phobius"/>
    </source>
</evidence>
<proteinExistence type="predicted"/>
<dbReference type="AlphaFoldDB" id="A0A0V1K3S4"/>
<gene>
    <name evidence="2" type="ORF">T4C_11154</name>
</gene>
<dbReference type="EMBL" id="JYDV01000018">
    <property type="protein sequence ID" value="KRZ41902.1"/>
    <property type="molecule type" value="Genomic_DNA"/>
</dbReference>
<keyword evidence="1" id="KW-1133">Transmembrane helix</keyword>
<keyword evidence="1" id="KW-0472">Membrane</keyword>
<keyword evidence="1" id="KW-0812">Transmembrane</keyword>
<organism evidence="2 3">
    <name type="scientific">Trichinella pseudospiralis</name>
    <name type="common">Parasitic roundworm</name>
    <dbReference type="NCBI Taxonomy" id="6337"/>
    <lineage>
        <taxon>Eukaryota</taxon>
        <taxon>Metazoa</taxon>
        <taxon>Ecdysozoa</taxon>
        <taxon>Nematoda</taxon>
        <taxon>Enoplea</taxon>
        <taxon>Dorylaimia</taxon>
        <taxon>Trichinellida</taxon>
        <taxon>Trichinellidae</taxon>
        <taxon>Trichinella</taxon>
    </lineage>
</organism>
<evidence type="ECO:0000313" key="3">
    <source>
        <dbReference type="Proteomes" id="UP000054826"/>
    </source>
</evidence>